<comment type="caution">
    <text evidence="3">The sequence shown here is derived from an EMBL/GenBank/DDBJ whole genome shotgun (WGS) entry which is preliminary data.</text>
</comment>
<evidence type="ECO:0000313" key="4">
    <source>
        <dbReference type="Proteomes" id="UP000547444"/>
    </source>
</evidence>
<gene>
    <name evidence="3" type="ORF">FHU31_005721</name>
</gene>
<feature type="transmembrane region" description="Helical" evidence="2">
    <location>
        <begin position="124"/>
        <end position="145"/>
    </location>
</feature>
<protein>
    <submittedName>
        <fullName evidence="3">Putative membrane protein</fullName>
    </submittedName>
</protein>
<sequence length="335" mass="33908">MTQPPPPPGNYPPGGYPPPENVPPAGGYPPPAPGGYPPPPAPGGYPPPPAPGAYPPPPAGNYPPPQGNYPPPPAGGYPPPPPPQGGYAPPPPGYPGAPAFGGPGQGYSVGEAFSWAWNKFSKNAAAILVPTLVFGVVYAVLQGIIQFISSMFTTTDSYTSYDGGYAASVSMGAGGIVVSIIGSIVMLVVAAVVQSAYVGGMLDIANGQQVEIGSFFKPRNVGNVIIASVVSGIIVAIGIVLCIVPGIIATIMLMFTTVIVLDRNVSGIDAITTSFNIAKANFGPVALTWLTTIGIFIVGTLACLVGLIVAYPVVSLITVYAYRKLSGGPVAALTP</sequence>
<evidence type="ECO:0000313" key="3">
    <source>
        <dbReference type="EMBL" id="NIH98702.1"/>
    </source>
</evidence>
<dbReference type="PANTHER" id="PTHR40076:SF1">
    <property type="entry name" value="MEMBRANE PROTEIN"/>
    <property type="match status" value="1"/>
</dbReference>
<dbReference type="InterPro" id="IPR010380">
    <property type="entry name" value="DUF975"/>
</dbReference>
<dbReference type="PANTHER" id="PTHR40076">
    <property type="entry name" value="MEMBRANE PROTEIN-RELATED"/>
    <property type="match status" value="1"/>
</dbReference>
<proteinExistence type="predicted"/>
<dbReference type="RefSeq" id="WP_167164227.1">
    <property type="nucleotide sequence ID" value="NZ_JAANOW010000004.1"/>
</dbReference>
<dbReference type="Proteomes" id="UP000547444">
    <property type="component" value="Unassembled WGS sequence"/>
</dbReference>
<accession>A0A7X5U5H8</accession>
<keyword evidence="2" id="KW-0812">Transmembrane</keyword>
<evidence type="ECO:0000256" key="2">
    <source>
        <dbReference type="SAM" id="Phobius"/>
    </source>
</evidence>
<keyword evidence="2" id="KW-0472">Membrane</keyword>
<feature type="compositionally biased region" description="Pro residues" evidence="1">
    <location>
        <begin position="1"/>
        <end position="95"/>
    </location>
</feature>
<feature type="transmembrane region" description="Helical" evidence="2">
    <location>
        <begin position="224"/>
        <end position="255"/>
    </location>
</feature>
<reference evidence="3 4" key="1">
    <citation type="submission" date="2020-03" db="EMBL/GenBank/DDBJ databases">
        <title>Sequencing the genomes of 1000 actinobacteria strains.</title>
        <authorList>
            <person name="Klenk H.-P."/>
        </authorList>
    </citation>
    <scope>NUCLEOTIDE SEQUENCE [LARGE SCALE GENOMIC DNA]</scope>
    <source>
        <strain evidence="3 4">DSM 44556</strain>
    </source>
</reference>
<feature type="region of interest" description="Disordered" evidence="1">
    <location>
        <begin position="1"/>
        <end position="99"/>
    </location>
</feature>
<keyword evidence="4" id="KW-1185">Reference proteome</keyword>
<organism evidence="3 4">
    <name type="scientific">Mycolicibacterium fluoranthenivorans</name>
    <dbReference type="NCBI Taxonomy" id="258505"/>
    <lineage>
        <taxon>Bacteria</taxon>
        <taxon>Bacillati</taxon>
        <taxon>Actinomycetota</taxon>
        <taxon>Actinomycetes</taxon>
        <taxon>Mycobacteriales</taxon>
        <taxon>Mycobacteriaceae</taxon>
        <taxon>Mycolicibacterium</taxon>
    </lineage>
</organism>
<dbReference type="AlphaFoldDB" id="A0A7X5U5H8"/>
<feature type="transmembrane region" description="Helical" evidence="2">
    <location>
        <begin position="165"/>
        <end position="193"/>
    </location>
</feature>
<name>A0A7X5U5H8_9MYCO</name>
<dbReference type="EMBL" id="JAANOW010000004">
    <property type="protein sequence ID" value="NIH98702.1"/>
    <property type="molecule type" value="Genomic_DNA"/>
</dbReference>
<keyword evidence="2" id="KW-1133">Transmembrane helix</keyword>
<feature type="transmembrane region" description="Helical" evidence="2">
    <location>
        <begin position="289"/>
        <end position="314"/>
    </location>
</feature>
<evidence type="ECO:0000256" key="1">
    <source>
        <dbReference type="SAM" id="MobiDB-lite"/>
    </source>
</evidence>